<gene>
    <name evidence="2" type="ORF">BDV95DRAFT_54627</name>
</gene>
<reference evidence="2 3" key="1">
    <citation type="submission" date="2020-01" db="EMBL/GenBank/DDBJ databases">
        <authorList>
            <consortium name="DOE Joint Genome Institute"/>
            <person name="Haridas S."/>
            <person name="Albert R."/>
            <person name="Binder M."/>
            <person name="Bloem J."/>
            <person name="Labutti K."/>
            <person name="Salamov A."/>
            <person name="Andreopoulos B."/>
            <person name="Baker S.E."/>
            <person name="Barry K."/>
            <person name="Bills G."/>
            <person name="Bluhm B.H."/>
            <person name="Cannon C."/>
            <person name="Castanera R."/>
            <person name="Culley D.E."/>
            <person name="Daum C."/>
            <person name="Ezra D."/>
            <person name="Gonzalez J.B."/>
            <person name="Henrissat B."/>
            <person name="Kuo A."/>
            <person name="Liang C."/>
            <person name="Lipzen A."/>
            <person name="Lutzoni F."/>
            <person name="Magnuson J."/>
            <person name="Mondo S."/>
            <person name="Nolan M."/>
            <person name="Ohm R."/>
            <person name="Pangilinan J."/>
            <person name="Park H.-J.H."/>
            <person name="Ramirez L."/>
            <person name="Alfaro M."/>
            <person name="Sun H."/>
            <person name="Tritt A."/>
            <person name="Yoshinaga Y."/>
            <person name="Zwiers L.-H.L."/>
            <person name="Turgeon B.G."/>
            <person name="Goodwin S.B."/>
            <person name="Spatafora J.W."/>
            <person name="Crous P.W."/>
            <person name="Grigoriev I.V."/>
        </authorList>
    </citation>
    <scope>NUCLEOTIDE SEQUENCE [LARGE SCALE GENOMIC DNA]</scope>
    <source>
        <strain evidence="2 3">CBS 611.86</strain>
    </source>
</reference>
<feature type="compositionally biased region" description="Polar residues" evidence="1">
    <location>
        <begin position="148"/>
        <end position="159"/>
    </location>
</feature>
<name>A0A7C8M7U2_9PLEO</name>
<evidence type="ECO:0000313" key="2">
    <source>
        <dbReference type="EMBL" id="KAF2871116.1"/>
    </source>
</evidence>
<comment type="caution">
    <text evidence="2">The sequence shown here is derived from an EMBL/GenBank/DDBJ whole genome shotgun (WGS) entry which is preliminary data.</text>
</comment>
<keyword evidence="3" id="KW-1185">Reference proteome</keyword>
<protein>
    <submittedName>
        <fullName evidence="2">Uncharacterized protein</fullName>
    </submittedName>
</protein>
<sequence length="703" mass="76525">MCTIGSNIFALRPGDMKISDLFRDPTVQACSLPTGNIFYFALPVPTASLNRLNLDDLKQLYHYIQGNVNLVSRVGGVRAVSHLFELQRHLEQLFRIYKVPCPTPLCMTIMDGEADSDFSGQRDLANWINGGFQGRCPAPYDPRHAPNRSVTVGPTSSLSPDEIQEFLDRVPDSIVDMIAVGDASVRIGPNGPVDRRATDRFNDAQSPSPHRHSAGSDLYVEASSSQAAQPRGDRINNPRHAVRHPSSSPTSSDYDSTGAYLGPRGHFPSTSTEAAELWQAHLRRHPFPAAFDHMMFDHRLGHAARRHSPSSSQHTPIPGARTGSRKYPCDYFKPATETRNASIWNSGGGAFNYMFGGSPLTSDVARDSSPTYDHSHRTYSSSTAGANHPRHHPRRPRSPSSLRFPAHFRRTSPGPVTRPHVDSTSARHHVETGPRRSARSPTHNRGDVPSANRPGRHHHQQGGRPANVVQADHHSRRPAPVQPVRPSEGSNRMPVRGDHPTKPDSCLQPGHCCNPQSGAPANIAQPENGRRSPFSRHHVRSATATRQQRGMPLPRAHVTHHPAAPPTSVPVGSSLESGSRAPSDTQVDNLGPASPREECPWEEQCSLDECGLEKCALEDTGHQVDLAFERLQNSLFARIDALRPDVAASDTALHTSPPAGRATPRAPSVERDAAASSAAPRASPAERNLAASVRDASPESEIE</sequence>
<feature type="region of interest" description="Disordered" evidence="1">
    <location>
        <begin position="184"/>
        <end position="269"/>
    </location>
</feature>
<feature type="compositionally biased region" description="Polar residues" evidence="1">
    <location>
        <begin position="570"/>
        <end position="588"/>
    </location>
</feature>
<feature type="compositionally biased region" description="Low complexity" evidence="1">
    <location>
        <begin position="674"/>
        <end position="685"/>
    </location>
</feature>
<feature type="region of interest" description="Disordered" evidence="1">
    <location>
        <begin position="304"/>
        <end position="327"/>
    </location>
</feature>
<dbReference type="AlphaFoldDB" id="A0A7C8M7U2"/>
<feature type="region of interest" description="Disordered" evidence="1">
    <location>
        <begin position="364"/>
        <end position="598"/>
    </location>
</feature>
<evidence type="ECO:0000313" key="3">
    <source>
        <dbReference type="Proteomes" id="UP000481861"/>
    </source>
</evidence>
<feature type="region of interest" description="Disordered" evidence="1">
    <location>
        <begin position="140"/>
        <end position="159"/>
    </location>
</feature>
<feature type="compositionally biased region" description="Basic and acidic residues" evidence="1">
    <location>
        <begin position="193"/>
        <end position="202"/>
    </location>
</feature>
<accession>A0A7C8M7U2</accession>
<feature type="compositionally biased region" description="Polar residues" evidence="1">
    <location>
        <begin position="368"/>
        <end position="385"/>
    </location>
</feature>
<dbReference type="Proteomes" id="UP000481861">
    <property type="component" value="Unassembled WGS sequence"/>
</dbReference>
<organism evidence="2 3">
    <name type="scientific">Massariosphaeria phaeospora</name>
    <dbReference type="NCBI Taxonomy" id="100035"/>
    <lineage>
        <taxon>Eukaryota</taxon>
        <taxon>Fungi</taxon>
        <taxon>Dikarya</taxon>
        <taxon>Ascomycota</taxon>
        <taxon>Pezizomycotina</taxon>
        <taxon>Dothideomycetes</taxon>
        <taxon>Pleosporomycetidae</taxon>
        <taxon>Pleosporales</taxon>
        <taxon>Pleosporales incertae sedis</taxon>
        <taxon>Massariosphaeria</taxon>
    </lineage>
</organism>
<proteinExistence type="predicted"/>
<feature type="region of interest" description="Disordered" evidence="1">
    <location>
        <begin position="649"/>
        <end position="703"/>
    </location>
</feature>
<feature type="compositionally biased region" description="Low complexity" evidence="1">
    <location>
        <begin position="245"/>
        <end position="257"/>
    </location>
</feature>
<evidence type="ECO:0000256" key="1">
    <source>
        <dbReference type="SAM" id="MobiDB-lite"/>
    </source>
</evidence>
<dbReference type="OrthoDB" id="10468716at2759"/>
<dbReference type="EMBL" id="JAADJZ010000012">
    <property type="protein sequence ID" value="KAF2871116.1"/>
    <property type="molecule type" value="Genomic_DNA"/>
</dbReference>
<feature type="compositionally biased region" description="Basic residues" evidence="1">
    <location>
        <begin position="388"/>
        <end position="397"/>
    </location>
</feature>